<keyword evidence="4" id="KW-0145">Chemotaxis</keyword>
<evidence type="ECO:0000256" key="11">
    <source>
        <dbReference type="SAM" id="Phobius"/>
    </source>
</evidence>
<reference evidence="14 15" key="1">
    <citation type="submission" date="2016-08" db="EMBL/GenBank/DDBJ databases">
        <authorList>
            <person name="Seilhamer J.J."/>
        </authorList>
    </citation>
    <scope>NUCLEOTIDE SEQUENCE [LARGE SCALE GENOMIC DNA]</scope>
    <source>
        <strain evidence="14 15">KH-21-114</strain>
    </source>
</reference>
<evidence type="ECO:0000256" key="1">
    <source>
        <dbReference type="ARBA" id="ARBA00004651"/>
    </source>
</evidence>
<dbReference type="SMART" id="SM00304">
    <property type="entry name" value="HAMP"/>
    <property type="match status" value="1"/>
</dbReference>
<dbReference type="CDD" id="cd06225">
    <property type="entry name" value="HAMP"/>
    <property type="match status" value="1"/>
</dbReference>
<dbReference type="SMART" id="SM00283">
    <property type="entry name" value="MA"/>
    <property type="match status" value="1"/>
</dbReference>
<keyword evidence="2" id="KW-1003">Cell membrane</keyword>
<evidence type="ECO:0000313" key="15">
    <source>
        <dbReference type="Proteomes" id="UP000237230"/>
    </source>
</evidence>
<comment type="similarity">
    <text evidence="9">Belongs to the methyl-accepting chemotaxis (MCP) protein family.</text>
</comment>
<dbReference type="PANTHER" id="PTHR32089">
    <property type="entry name" value="METHYL-ACCEPTING CHEMOTAXIS PROTEIN MCPB"/>
    <property type="match status" value="1"/>
</dbReference>
<evidence type="ECO:0000313" key="14">
    <source>
        <dbReference type="EMBL" id="POG10961.1"/>
    </source>
</evidence>
<comment type="subcellular location">
    <subcellularLocation>
        <location evidence="1">Cell membrane</location>
        <topology evidence="1">Multi-pass membrane protein</topology>
    </subcellularLocation>
</comment>
<dbReference type="FunFam" id="1.10.287.950:FF:000001">
    <property type="entry name" value="Methyl-accepting chemotaxis sensory transducer"/>
    <property type="match status" value="1"/>
</dbReference>
<dbReference type="GO" id="GO:0007165">
    <property type="term" value="P:signal transduction"/>
    <property type="evidence" value="ECO:0007669"/>
    <property type="project" value="UniProtKB-KW"/>
</dbReference>
<evidence type="ECO:0000256" key="3">
    <source>
        <dbReference type="ARBA" id="ARBA00022481"/>
    </source>
</evidence>
<dbReference type="OrthoDB" id="2489132at2"/>
<dbReference type="Pfam" id="PF00672">
    <property type="entry name" value="HAMP"/>
    <property type="match status" value="1"/>
</dbReference>
<dbReference type="GO" id="GO:0006935">
    <property type="term" value="P:chemotaxis"/>
    <property type="evidence" value="ECO:0007669"/>
    <property type="project" value="UniProtKB-KW"/>
</dbReference>
<feature type="domain" description="HAMP" evidence="13">
    <location>
        <begin position="295"/>
        <end position="349"/>
    </location>
</feature>
<dbReference type="InterPro" id="IPR033479">
    <property type="entry name" value="dCache_1"/>
</dbReference>
<evidence type="ECO:0000259" key="13">
    <source>
        <dbReference type="PROSITE" id="PS50885"/>
    </source>
</evidence>
<proteinExistence type="inferred from homology"/>
<dbReference type="PROSITE" id="PS50111">
    <property type="entry name" value="CHEMOTAXIS_TRANSDUC_2"/>
    <property type="match status" value="1"/>
</dbReference>
<evidence type="ECO:0000256" key="8">
    <source>
        <dbReference type="ARBA" id="ARBA00023224"/>
    </source>
</evidence>
<dbReference type="GO" id="GO:0005886">
    <property type="term" value="C:plasma membrane"/>
    <property type="evidence" value="ECO:0007669"/>
    <property type="project" value="UniProtKB-SubCell"/>
</dbReference>
<evidence type="ECO:0000256" key="4">
    <source>
        <dbReference type="ARBA" id="ARBA00022500"/>
    </source>
</evidence>
<sequence>MMKFSHKILLAAALVVVSAFASFTLYNYLWQKRLLARELQSQLREVGALAADSVHNWLGGRVLLVESLAQRLAADTSEAAVDQAFGQDVLKNTFNMVYLARADGSFSIRPQQEMPAGYDARQRDWYQRVQARNDSVLTEPYVNAATQEMIMAAAAPVLRAGELLGAVGAGMPIDTLVQIIGSVDLQGKGYAYLVNGAGKILVHPQTELINRRLNELDPVHPLSVSRDLQEHEVNGRVRIDTFIPVPGLPAADWYVGLSVDRNLAYQQLRDFSGSALIAMLVSVLLVMLALGVLLRLLLKPLLRMIVAMQDIAAGEGDLTQRLPAAGRDELAQLAQAFNLFVERMQRTIGLVANGSVGVDEGARSVVQASQATLRQSSELVQRSDTVAAAIEQLGAAAQEIAGSAASVSVQSAAARSQAEEGQRILSDGSKALAALAAQVETARASMDQLGGQTEAIGRILEVIHSIAQQTNLLALNAAIEAARAGESGRGFAVVADEVRQLAHRSQGSAQEIHEMIESLQVGAQASIASMVASHRHAERSVHVIAQACEGIDAVIGRLADIDEMNQSVAAATDQQRAVVESISREVGEIATLNQHVQVGQQQTLDVCKMMDGKSAELRQMVASFCIKR</sequence>
<evidence type="ECO:0000256" key="2">
    <source>
        <dbReference type="ARBA" id="ARBA00022475"/>
    </source>
</evidence>
<evidence type="ECO:0000256" key="9">
    <source>
        <dbReference type="ARBA" id="ARBA00029447"/>
    </source>
</evidence>
<dbReference type="InterPro" id="IPR029151">
    <property type="entry name" value="Sensor-like_sf"/>
</dbReference>
<name>A0A2S3X5U3_PSEPU</name>
<dbReference type="InterPro" id="IPR003660">
    <property type="entry name" value="HAMP_dom"/>
</dbReference>
<evidence type="ECO:0000259" key="12">
    <source>
        <dbReference type="PROSITE" id="PS50111"/>
    </source>
</evidence>
<gene>
    <name evidence="14" type="ORF">BGP84_14920</name>
</gene>
<keyword evidence="5 11" id="KW-0812">Transmembrane</keyword>
<evidence type="ECO:0000256" key="6">
    <source>
        <dbReference type="ARBA" id="ARBA00022989"/>
    </source>
</evidence>
<evidence type="ECO:0000256" key="10">
    <source>
        <dbReference type="PROSITE-ProRule" id="PRU00284"/>
    </source>
</evidence>
<dbReference type="Pfam" id="PF00015">
    <property type="entry name" value="MCPsignal"/>
    <property type="match status" value="1"/>
</dbReference>
<keyword evidence="3" id="KW-0488">Methylation</keyword>
<protein>
    <recommendedName>
        <fullName evidence="16">Methyl-accepting chemotaxis protein</fullName>
    </recommendedName>
</protein>
<dbReference type="Proteomes" id="UP000237230">
    <property type="component" value="Unassembled WGS sequence"/>
</dbReference>
<dbReference type="SUPFAM" id="SSF103190">
    <property type="entry name" value="Sensory domain-like"/>
    <property type="match status" value="1"/>
</dbReference>
<dbReference type="InterPro" id="IPR004089">
    <property type="entry name" value="MCPsignal_dom"/>
</dbReference>
<keyword evidence="6 11" id="KW-1133">Transmembrane helix</keyword>
<accession>A0A2S3X5U3</accession>
<dbReference type="Gene3D" id="1.10.287.950">
    <property type="entry name" value="Methyl-accepting chemotaxis protein"/>
    <property type="match status" value="1"/>
</dbReference>
<keyword evidence="8 10" id="KW-0807">Transducer</keyword>
<keyword evidence="7 11" id="KW-0472">Membrane</keyword>
<dbReference type="PANTHER" id="PTHR32089:SF39">
    <property type="entry name" value="METHYL-ACCEPTING CHEMOTAXIS PROTEIN HLYB"/>
    <property type="match status" value="1"/>
</dbReference>
<dbReference type="SUPFAM" id="SSF58104">
    <property type="entry name" value="Methyl-accepting chemotaxis protein (MCP) signaling domain"/>
    <property type="match status" value="1"/>
</dbReference>
<evidence type="ECO:0008006" key="16">
    <source>
        <dbReference type="Google" id="ProtNLM"/>
    </source>
</evidence>
<dbReference type="Gene3D" id="3.30.450.20">
    <property type="entry name" value="PAS domain"/>
    <property type="match status" value="2"/>
</dbReference>
<dbReference type="PROSITE" id="PS50885">
    <property type="entry name" value="HAMP"/>
    <property type="match status" value="1"/>
</dbReference>
<dbReference type="CDD" id="cd11386">
    <property type="entry name" value="MCP_signal"/>
    <property type="match status" value="1"/>
</dbReference>
<feature type="transmembrane region" description="Helical" evidence="11">
    <location>
        <begin position="275"/>
        <end position="298"/>
    </location>
</feature>
<dbReference type="CDD" id="cd12912">
    <property type="entry name" value="PDC2_MCP_like"/>
    <property type="match status" value="1"/>
</dbReference>
<dbReference type="AlphaFoldDB" id="A0A2S3X5U3"/>
<comment type="caution">
    <text evidence="14">The sequence shown here is derived from an EMBL/GenBank/DDBJ whole genome shotgun (WGS) entry which is preliminary data.</text>
</comment>
<dbReference type="Pfam" id="PF02743">
    <property type="entry name" value="dCache_1"/>
    <property type="match status" value="1"/>
</dbReference>
<dbReference type="EMBL" id="MINH01000019">
    <property type="protein sequence ID" value="POG10961.1"/>
    <property type="molecule type" value="Genomic_DNA"/>
</dbReference>
<organism evidence="14 15">
    <name type="scientific">Pseudomonas putida</name>
    <name type="common">Arthrobacter siderocapsulatus</name>
    <dbReference type="NCBI Taxonomy" id="303"/>
    <lineage>
        <taxon>Bacteria</taxon>
        <taxon>Pseudomonadati</taxon>
        <taxon>Pseudomonadota</taxon>
        <taxon>Gammaproteobacteria</taxon>
        <taxon>Pseudomonadales</taxon>
        <taxon>Pseudomonadaceae</taxon>
        <taxon>Pseudomonas</taxon>
    </lineage>
</organism>
<reference evidence="14 15" key="2">
    <citation type="submission" date="2018-03" db="EMBL/GenBank/DDBJ databases">
        <title>Draft genome of Pseudomonas putida strain KH-21-114.</title>
        <authorList>
            <person name="Yoshizawa S."/>
            <person name="Khan N.H."/>
            <person name="Nishimura M."/>
            <person name="Chiura H.X."/>
            <person name="Ogura Y."/>
            <person name="Hayashi T."/>
            <person name="Kogure K."/>
        </authorList>
    </citation>
    <scope>NUCLEOTIDE SEQUENCE [LARGE SCALE GENOMIC DNA]</scope>
    <source>
        <strain evidence="14 15">KH-21-114</strain>
    </source>
</reference>
<dbReference type="CDD" id="cd12913">
    <property type="entry name" value="PDC1_MCP_like"/>
    <property type="match status" value="1"/>
</dbReference>
<feature type="domain" description="Methyl-accepting transducer" evidence="12">
    <location>
        <begin position="354"/>
        <end position="590"/>
    </location>
</feature>
<evidence type="ECO:0000256" key="7">
    <source>
        <dbReference type="ARBA" id="ARBA00023136"/>
    </source>
</evidence>
<evidence type="ECO:0000256" key="5">
    <source>
        <dbReference type="ARBA" id="ARBA00022692"/>
    </source>
</evidence>